<protein>
    <submittedName>
        <fullName evidence="1">Uncharacterized protein</fullName>
    </submittedName>
</protein>
<name>A0A7X3K068_9BACL</name>
<proteinExistence type="predicted"/>
<comment type="caution">
    <text evidence="1">The sequence shown here is derived from an EMBL/GenBank/DDBJ whole genome shotgun (WGS) entry which is preliminary data.</text>
</comment>
<dbReference type="RefSeq" id="WP_157336638.1">
    <property type="nucleotide sequence ID" value="NZ_RHLK01000008.1"/>
</dbReference>
<evidence type="ECO:0000313" key="1">
    <source>
        <dbReference type="EMBL" id="MVP00805.1"/>
    </source>
</evidence>
<gene>
    <name evidence="1" type="ORF">EDM21_14940</name>
</gene>
<evidence type="ECO:0000313" key="2">
    <source>
        <dbReference type="Proteomes" id="UP000490800"/>
    </source>
</evidence>
<organism evidence="1 2">
    <name type="scientific">Paenibacillus lutrae</name>
    <dbReference type="NCBI Taxonomy" id="2078573"/>
    <lineage>
        <taxon>Bacteria</taxon>
        <taxon>Bacillati</taxon>
        <taxon>Bacillota</taxon>
        <taxon>Bacilli</taxon>
        <taxon>Bacillales</taxon>
        <taxon>Paenibacillaceae</taxon>
        <taxon>Paenibacillus</taxon>
    </lineage>
</organism>
<dbReference type="AlphaFoldDB" id="A0A7X3K068"/>
<accession>A0A7X3K068</accession>
<dbReference type="Proteomes" id="UP000490800">
    <property type="component" value="Unassembled WGS sequence"/>
</dbReference>
<dbReference type="EMBL" id="RHLK01000008">
    <property type="protein sequence ID" value="MVP00805.1"/>
    <property type="molecule type" value="Genomic_DNA"/>
</dbReference>
<reference evidence="1 2" key="1">
    <citation type="journal article" date="2019" name="Microorganisms">
        <title>Paenibacillus lutrae sp. nov., A Chitinolytic Species Isolated from A River Otter in Castril Natural Park, Granada, Spain.</title>
        <authorList>
            <person name="Rodriguez M."/>
            <person name="Reina J.C."/>
            <person name="Bejar V."/>
            <person name="Llamas I."/>
        </authorList>
    </citation>
    <scope>NUCLEOTIDE SEQUENCE [LARGE SCALE GENOMIC DNA]</scope>
    <source>
        <strain evidence="1 2">N10</strain>
    </source>
</reference>
<keyword evidence="2" id="KW-1185">Reference proteome</keyword>
<sequence length="258" mass="28011">MALNLGRYGSREIMDLQIFNYGTKKPIMTMDYATSAQTENTAETVYARGGAGNPKRIAWHGNKETKVTIETQIFTMQQLALLAGEDIVSGSHEVYKREVVTVEDDGTGKLQLKLSKPPVGGKNDVAVFETVNGILGHGQDVDSITGNIVKLAASATAAVGAEVDVYYRQAAADAHKLSFTAKGFPPYVFLVGDTVFADETSGDFVSAQMQYYKAKLQPNFTIKHSPTGDPSSLSLVFDVFPDKVNGVETLYDMILHED</sequence>
<dbReference type="OrthoDB" id="1903365at2"/>